<accession>A0A1T5MU89</accession>
<dbReference type="STRING" id="36842.SAMN02194393_05349"/>
<dbReference type="AlphaFoldDB" id="A0A1T5MU89"/>
<sequence length="104" mass="11380">MGKKIIGFIVNPIAGMGGPVGLKGTDGEKTLKRAVELGAVKRSPLRAVKALKTLKKYTEDFQIVTYPKEMGEYEAKESGFLPIVIGNFYGDKSIDVYKNKQVSI</sequence>
<dbReference type="Proteomes" id="UP000190285">
    <property type="component" value="Unassembled WGS sequence"/>
</dbReference>
<dbReference type="PANTHER" id="PTHR40697">
    <property type="entry name" value="ACETOIN CATABOLISM PROTEIN X"/>
    <property type="match status" value="1"/>
</dbReference>
<dbReference type="OrthoDB" id="5511344at2"/>
<dbReference type="InterPro" id="IPR039065">
    <property type="entry name" value="AcoX-like"/>
</dbReference>
<reference evidence="1 2" key="1">
    <citation type="submission" date="2017-02" db="EMBL/GenBank/DDBJ databases">
        <authorList>
            <person name="Peterson S.W."/>
        </authorList>
    </citation>
    <scope>NUCLEOTIDE SEQUENCE [LARGE SCALE GENOMIC DNA]</scope>
    <source>
        <strain evidence="1 2">M1</strain>
    </source>
</reference>
<evidence type="ECO:0000313" key="1">
    <source>
        <dbReference type="EMBL" id="SKC91593.1"/>
    </source>
</evidence>
<name>A0A1T5MU89_9FIRM</name>
<evidence type="ECO:0008006" key="3">
    <source>
        <dbReference type="Google" id="ProtNLM"/>
    </source>
</evidence>
<dbReference type="RefSeq" id="WP_079495914.1">
    <property type="nucleotide sequence ID" value="NZ_FUZT01000025.1"/>
</dbReference>
<dbReference type="EMBL" id="FUZT01000025">
    <property type="protein sequence ID" value="SKC91593.1"/>
    <property type="molecule type" value="Genomic_DNA"/>
</dbReference>
<keyword evidence="2" id="KW-1185">Reference proteome</keyword>
<evidence type="ECO:0000313" key="2">
    <source>
        <dbReference type="Proteomes" id="UP000190285"/>
    </source>
</evidence>
<organism evidence="1 2">
    <name type="scientific">Maledivibacter halophilus</name>
    <dbReference type="NCBI Taxonomy" id="36842"/>
    <lineage>
        <taxon>Bacteria</taxon>
        <taxon>Bacillati</taxon>
        <taxon>Bacillota</taxon>
        <taxon>Clostridia</taxon>
        <taxon>Peptostreptococcales</taxon>
        <taxon>Caminicellaceae</taxon>
        <taxon>Maledivibacter</taxon>
    </lineage>
</organism>
<proteinExistence type="predicted"/>
<protein>
    <recommendedName>
        <fullName evidence="3">ATP-NAD kinase</fullName>
    </recommendedName>
</protein>
<dbReference type="PANTHER" id="PTHR40697:SF2">
    <property type="entry name" value="ATP-NAD KINASE-RELATED"/>
    <property type="match status" value="1"/>
</dbReference>
<gene>
    <name evidence="1" type="ORF">SAMN02194393_05349</name>
</gene>